<proteinExistence type="predicted"/>
<protein>
    <submittedName>
        <fullName evidence="2">Uncharacterized protein</fullName>
    </submittedName>
</protein>
<feature type="compositionally biased region" description="Basic and acidic residues" evidence="1">
    <location>
        <begin position="253"/>
        <end position="285"/>
    </location>
</feature>
<dbReference type="AlphaFoldDB" id="A0A6G1HY27"/>
<evidence type="ECO:0000256" key="1">
    <source>
        <dbReference type="SAM" id="MobiDB-lite"/>
    </source>
</evidence>
<feature type="compositionally biased region" description="Basic and acidic residues" evidence="1">
    <location>
        <begin position="186"/>
        <end position="246"/>
    </location>
</feature>
<dbReference type="Proteomes" id="UP000799640">
    <property type="component" value="Unassembled WGS sequence"/>
</dbReference>
<name>A0A6G1HY27_9PEZI</name>
<dbReference type="EMBL" id="ML996694">
    <property type="protein sequence ID" value="KAF2400963.1"/>
    <property type="molecule type" value="Genomic_DNA"/>
</dbReference>
<feature type="compositionally biased region" description="Gly residues" evidence="1">
    <location>
        <begin position="137"/>
        <end position="155"/>
    </location>
</feature>
<feature type="region of interest" description="Disordered" evidence="1">
    <location>
        <begin position="130"/>
        <end position="390"/>
    </location>
</feature>
<evidence type="ECO:0000313" key="3">
    <source>
        <dbReference type="Proteomes" id="UP000799640"/>
    </source>
</evidence>
<keyword evidence="3" id="KW-1185">Reference proteome</keyword>
<sequence>MSPSPPPTVTAAITSPTRPLSPTAPTLFYAYLLSDNAPDPALHSDATHKGPGPTATLLTFANAATCAEWHTAAATAIPDTLFRVSAQMFSVHGLASAFVRKILEVLDIDRLEGNLERIQELLEGNAGQIGDVARSRGNGGGGTRRGGRGKGGGGGEEGKDGKVHDGGENEKVVKFEEGGGKSGSQAEDKKPGDKKAERKKTEEAKAVADEGKPGKSKVEKDKAGKDKAQKTTGKAEKAERTDKAEKPATVGTEKSEHPDKRKNDKPKAEKSASLDGKSGRDDVAKAAKKKEKPKEDNPKPATSKPSKPGKEVKENENGDNANDNNENRAVVKSGKEAKQNPKAVQEVVPPATTARPSVPKAVRQKEKSSQGDKLVPTTAQVCGHDVRSPPRKVEKKVVGYVYEDVAPKPRGKQ</sequence>
<evidence type="ECO:0000313" key="2">
    <source>
        <dbReference type="EMBL" id="KAF2400963.1"/>
    </source>
</evidence>
<organism evidence="2 3">
    <name type="scientific">Trichodelitschia bisporula</name>
    <dbReference type="NCBI Taxonomy" id="703511"/>
    <lineage>
        <taxon>Eukaryota</taxon>
        <taxon>Fungi</taxon>
        <taxon>Dikarya</taxon>
        <taxon>Ascomycota</taxon>
        <taxon>Pezizomycotina</taxon>
        <taxon>Dothideomycetes</taxon>
        <taxon>Dothideomycetes incertae sedis</taxon>
        <taxon>Phaeotrichales</taxon>
        <taxon>Phaeotrichaceae</taxon>
        <taxon>Trichodelitschia</taxon>
    </lineage>
</organism>
<feature type="compositionally biased region" description="Basic and acidic residues" evidence="1">
    <location>
        <begin position="156"/>
        <end position="179"/>
    </location>
</feature>
<accession>A0A6G1HY27</accession>
<gene>
    <name evidence="2" type="ORF">EJ06DRAFT_548855</name>
</gene>
<reference evidence="2" key="1">
    <citation type="journal article" date="2020" name="Stud. Mycol.">
        <title>101 Dothideomycetes genomes: a test case for predicting lifestyles and emergence of pathogens.</title>
        <authorList>
            <person name="Haridas S."/>
            <person name="Albert R."/>
            <person name="Binder M."/>
            <person name="Bloem J."/>
            <person name="Labutti K."/>
            <person name="Salamov A."/>
            <person name="Andreopoulos B."/>
            <person name="Baker S."/>
            <person name="Barry K."/>
            <person name="Bills G."/>
            <person name="Bluhm B."/>
            <person name="Cannon C."/>
            <person name="Castanera R."/>
            <person name="Culley D."/>
            <person name="Daum C."/>
            <person name="Ezra D."/>
            <person name="Gonzalez J."/>
            <person name="Henrissat B."/>
            <person name="Kuo A."/>
            <person name="Liang C."/>
            <person name="Lipzen A."/>
            <person name="Lutzoni F."/>
            <person name="Magnuson J."/>
            <person name="Mondo S."/>
            <person name="Nolan M."/>
            <person name="Ohm R."/>
            <person name="Pangilinan J."/>
            <person name="Park H.-J."/>
            <person name="Ramirez L."/>
            <person name="Alfaro M."/>
            <person name="Sun H."/>
            <person name="Tritt A."/>
            <person name="Yoshinaga Y."/>
            <person name="Zwiers L.-H."/>
            <person name="Turgeon B."/>
            <person name="Goodwin S."/>
            <person name="Spatafora J."/>
            <person name="Crous P."/>
            <person name="Grigoriev I."/>
        </authorList>
    </citation>
    <scope>NUCLEOTIDE SEQUENCE</scope>
    <source>
        <strain evidence="2">CBS 262.69</strain>
    </source>
</reference>